<dbReference type="Proteomes" id="UP000287651">
    <property type="component" value="Unassembled WGS sequence"/>
</dbReference>
<proteinExistence type="predicted"/>
<reference evidence="1 2" key="1">
    <citation type="journal article" date="2014" name="Agronomy (Basel)">
        <title>A Draft Genome Sequence for Ensete ventricosum, the Drought-Tolerant Tree Against Hunger.</title>
        <authorList>
            <person name="Harrison J."/>
            <person name="Moore K.A."/>
            <person name="Paszkiewicz K."/>
            <person name="Jones T."/>
            <person name="Grant M."/>
            <person name="Ambacheew D."/>
            <person name="Muzemil S."/>
            <person name="Studholme D.J."/>
        </authorList>
    </citation>
    <scope>NUCLEOTIDE SEQUENCE [LARGE SCALE GENOMIC DNA]</scope>
</reference>
<accession>A0A426YD81</accession>
<evidence type="ECO:0000313" key="1">
    <source>
        <dbReference type="EMBL" id="RRT49640.1"/>
    </source>
</evidence>
<dbReference type="EMBL" id="AMZH03013220">
    <property type="protein sequence ID" value="RRT49640.1"/>
    <property type="molecule type" value="Genomic_DNA"/>
</dbReference>
<gene>
    <name evidence="1" type="ORF">B296_00050713</name>
</gene>
<sequence>MKKATVIIFRKIAHKVSFQSIFHAPSQNFKILAIPSVLAHEKSYEDDFIKKCKGHKLCAKSRAKSRFDRFSCIVLGFQNTGNSQRISPWEVIQARFNDKTRLSKTLHIVALNVSFRSIFLHRLGISKYWPFPAY</sequence>
<name>A0A426YD81_ENSVE</name>
<dbReference type="AlphaFoldDB" id="A0A426YD81"/>
<protein>
    <submittedName>
        <fullName evidence="1">Uncharacterized protein</fullName>
    </submittedName>
</protein>
<comment type="caution">
    <text evidence="1">The sequence shown here is derived from an EMBL/GenBank/DDBJ whole genome shotgun (WGS) entry which is preliminary data.</text>
</comment>
<evidence type="ECO:0000313" key="2">
    <source>
        <dbReference type="Proteomes" id="UP000287651"/>
    </source>
</evidence>
<organism evidence="1 2">
    <name type="scientific">Ensete ventricosum</name>
    <name type="common">Abyssinian banana</name>
    <name type="synonym">Musa ensete</name>
    <dbReference type="NCBI Taxonomy" id="4639"/>
    <lineage>
        <taxon>Eukaryota</taxon>
        <taxon>Viridiplantae</taxon>
        <taxon>Streptophyta</taxon>
        <taxon>Embryophyta</taxon>
        <taxon>Tracheophyta</taxon>
        <taxon>Spermatophyta</taxon>
        <taxon>Magnoliopsida</taxon>
        <taxon>Liliopsida</taxon>
        <taxon>Zingiberales</taxon>
        <taxon>Musaceae</taxon>
        <taxon>Ensete</taxon>
    </lineage>
</organism>